<keyword evidence="5 6" id="KW-0472">Membrane</keyword>
<dbReference type="AlphaFoldDB" id="A0A1T5G0A1"/>
<dbReference type="PROSITE" id="PS51257">
    <property type="entry name" value="PROKAR_LIPOPROTEIN"/>
    <property type="match status" value="1"/>
</dbReference>
<reference evidence="9" key="1">
    <citation type="submission" date="2017-02" db="EMBL/GenBank/DDBJ databases">
        <authorList>
            <person name="Varghese N."/>
            <person name="Submissions S."/>
        </authorList>
    </citation>
    <scope>NUCLEOTIDE SEQUENCE [LARGE SCALE GENOMIC DNA]</scope>
    <source>
        <strain evidence="9">UM2</strain>
    </source>
</reference>
<dbReference type="OrthoDB" id="7818056at2"/>
<gene>
    <name evidence="8" type="ORF">SAMN06295920_11199</name>
</gene>
<evidence type="ECO:0000256" key="6">
    <source>
        <dbReference type="SAM" id="Phobius"/>
    </source>
</evidence>
<dbReference type="InterPro" id="IPR000620">
    <property type="entry name" value="EamA_dom"/>
</dbReference>
<keyword evidence="9" id="KW-1185">Reference proteome</keyword>
<dbReference type="RefSeq" id="WP_079650108.1">
    <property type="nucleotide sequence ID" value="NZ_FUYM01000011.1"/>
</dbReference>
<evidence type="ECO:0000256" key="4">
    <source>
        <dbReference type="ARBA" id="ARBA00022989"/>
    </source>
</evidence>
<keyword evidence="4 6" id="KW-1133">Transmembrane helix</keyword>
<name>A0A1T5G0A1_9SPHN</name>
<feature type="transmembrane region" description="Helical" evidence="6">
    <location>
        <begin position="241"/>
        <end position="259"/>
    </location>
</feature>
<feature type="transmembrane region" description="Helical" evidence="6">
    <location>
        <begin position="96"/>
        <end position="117"/>
    </location>
</feature>
<feature type="transmembrane region" description="Helical" evidence="6">
    <location>
        <begin position="42"/>
        <end position="59"/>
    </location>
</feature>
<dbReference type="GO" id="GO:0016020">
    <property type="term" value="C:membrane"/>
    <property type="evidence" value="ECO:0007669"/>
    <property type="project" value="UniProtKB-SubCell"/>
</dbReference>
<protein>
    <submittedName>
        <fullName evidence="8">S-adenosylmethionine uptake transporter</fullName>
    </submittedName>
</protein>
<feature type="transmembrane region" description="Helical" evidence="6">
    <location>
        <begin position="185"/>
        <end position="204"/>
    </location>
</feature>
<feature type="transmembrane region" description="Helical" evidence="6">
    <location>
        <begin position="71"/>
        <end position="90"/>
    </location>
</feature>
<evidence type="ECO:0000313" key="8">
    <source>
        <dbReference type="EMBL" id="SKC01684.1"/>
    </source>
</evidence>
<dbReference type="SUPFAM" id="SSF103481">
    <property type="entry name" value="Multidrug resistance efflux transporter EmrE"/>
    <property type="match status" value="2"/>
</dbReference>
<keyword evidence="3 6" id="KW-0812">Transmembrane</keyword>
<dbReference type="STRING" id="439228.SAMN06295920_11199"/>
<feature type="transmembrane region" description="Helical" evidence="6">
    <location>
        <begin position="265"/>
        <end position="284"/>
    </location>
</feature>
<feature type="transmembrane region" description="Helical" evidence="6">
    <location>
        <begin position="124"/>
        <end position="146"/>
    </location>
</feature>
<dbReference type="Proteomes" id="UP000189818">
    <property type="component" value="Unassembled WGS sequence"/>
</dbReference>
<feature type="transmembrane region" description="Helical" evidence="6">
    <location>
        <begin position="152"/>
        <end position="173"/>
    </location>
</feature>
<feature type="domain" description="EamA" evidence="7">
    <location>
        <begin position="13"/>
        <end position="140"/>
    </location>
</feature>
<evidence type="ECO:0000256" key="3">
    <source>
        <dbReference type="ARBA" id="ARBA00022692"/>
    </source>
</evidence>
<evidence type="ECO:0000256" key="2">
    <source>
        <dbReference type="ARBA" id="ARBA00009853"/>
    </source>
</evidence>
<dbReference type="Pfam" id="PF00892">
    <property type="entry name" value="EamA"/>
    <property type="match status" value="2"/>
</dbReference>
<accession>A0A1T5G0A1</accession>
<dbReference type="InterPro" id="IPR037185">
    <property type="entry name" value="EmrE-like"/>
</dbReference>
<evidence type="ECO:0000259" key="7">
    <source>
        <dbReference type="Pfam" id="PF00892"/>
    </source>
</evidence>
<dbReference type="Gene3D" id="1.10.3730.20">
    <property type="match status" value="1"/>
</dbReference>
<proteinExistence type="inferred from homology"/>
<organism evidence="8 9">
    <name type="scientific">Rhizorhabdus histidinilytica</name>
    <dbReference type="NCBI Taxonomy" id="439228"/>
    <lineage>
        <taxon>Bacteria</taxon>
        <taxon>Pseudomonadati</taxon>
        <taxon>Pseudomonadota</taxon>
        <taxon>Alphaproteobacteria</taxon>
        <taxon>Sphingomonadales</taxon>
        <taxon>Sphingomonadaceae</taxon>
        <taxon>Rhizorhabdus</taxon>
    </lineage>
</organism>
<comment type="similarity">
    <text evidence="2">Belongs to the drug/metabolite transporter (DMT) superfamily. 10 TMS drug/metabolite exporter (DME) (TC 2.A.7.3) family.</text>
</comment>
<evidence type="ECO:0000256" key="5">
    <source>
        <dbReference type="ARBA" id="ARBA00023136"/>
    </source>
</evidence>
<feature type="transmembrane region" description="Helical" evidence="6">
    <location>
        <begin position="216"/>
        <end position="234"/>
    </location>
</feature>
<evidence type="ECO:0000313" key="9">
    <source>
        <dbReference type="Proteomes" id="UP000189818"/>
    </source>
</evidence>
<evidence type="ECO:0000256" key="1">
    <source>
        <dbReference type="ARBA" id="ARBA00004141"/>
    </source>
</evidence>
<dbReference type="PANTHER" id="PTHR22911">
    <property type="entry name" value="ACYL-MALONYL CONDENSING ENZYME-RELATED"/>
    <property type="match status" value="1"/>
</dbReference>
<sequence>MSRQASPAIAFAVACLGIAVFSSMDAVVKALALAIGTYDTLLWRGFAGIGFGAIPWLWSRPVRPSRAAMRLHVERGAVSAVMAMLFFWGLARTPMAQAIALTFIAPLIAQGLAVLLLKERMKRGALLGSAMGFGGVLVILWGQAHAAMGPDALLGALAVLLSAVAYAYNIILMRRQAQVADPYEVAFFQSVFMALCLALAMPWFAHLPPAGDVPLILFAALLATVSLVLLSWAYARAEASYLAPVEFTAFIWASLWGFVFFEEKVGLATLAGAALIVAGCLIAARAPNMERDVIP</sequence>
<comment type="subcellular location">
    <subcellularLocation>
        <location evidence="1">Membrane</location>
        <topology evidence="1">Multi-pass membrane protein</topology>
    </subcellularLocation>
</comment>
<feature type="domain" description="EamA" evidence="7">
    <location>
        <begin position="154"/>
        <end position="283"/>
    </location>
</feature>
<dbReference type="EMBL" id="FUYM01000011">
    <property type="protein sequence ID" value="SKC01684.1"/>
    <property type="molecule type" value="Genomic_DNA"/>
</dbReference>
<dbReference type="PANTHER" id="PTHR22911:SF6">
    <property type="entry name" value="SOLUTE CARRIER FAMILY 35 MEMBER G1"/>
    <property type="match status" value="1"/>
</dbReference>